<sequence>MTEASFKRILSLLHKDYTWTDGYATQYLDMLNIRYLNMEDKEERTKSLSTLVKRMTEKGKEYQEIERGVRETAIANNCSTEDIRLSNWHYPEEIEW</sequence>
<evidence type="ECO:0000313" key="1">
    <source>
        <dbReference type="EMBL" id="QSO48389.1"/>
    </source>
</evidence>
<reference evidence="1 2" key="1">
    <citation type="submission" date="2021-02" db="EMBL/GenBank/DDBJ databases">
        <title>Alicyclobacillus curvatus sp. nov. and Alicyclobacillus mengziensis sp. nov., two acidophilic bacteria isolated from acid mine drainage.</title>
        <authorList>
            <person name="Huang Y."/>
        </authorList>
    </citation>
    <scope>NUCLEOTIDE SEQUENCE [LARGE SCALE GENOMIC DNA]</scope>
    <source>
        <strain evidence="1 2">S30H14</strain>
    </source>
</reference>
<name>A0A9X7W145_9BACL</name>
<organism evidence="1 2">
    <name type="scientific">Alicyclobacillus mengziensis</name>
    <dbReference type="NCBI Taxonomy" id="2931921"/>
    <lineage>
        <taxon>Bacteria</taxon>
        <taxon>Bacillati</taxon>
        <taxon>Bacillota</taxon>
        <taxon>Bacilli</taxon>
        <taxon>Bacillales</taxon>
        <taxon>Alicyclobacillaceae</taxon>
        <taxon>Alicyclobacillus</taxon>
    </lineage>
</organism>
<dbReference type="EMBL" id="CP071182">
    <property type="protein sequence ID" value="QSO48389.1"/>
    <property type="molecule type" value="Genomic_DNA"/>
</dbReference>
<dbReference type="InterPro" id="IPR054199">
    <property type="entry name" value="DUF6904"/>
</dbReference>
<proteinExistence type="predicted"/>
<keyword evidence="2" id="KW-1185">Reference proteome</keyword>
<evidence type="ECO:0000313" key="2">
    <source>
        <dbReference type="Proteomes" id="UP000663505"/>
    </source>
</evidence>
<gene>
    <name evidence="1" type="ORF">JZ786_05220</name>
</gene>
<dbReference type="AlphaFoldDB" id="A0A9X7W145"/>
<dbReference type="KEGG" id="afx:JZ786_05220"/>
<dbReference type="Pfam" id="PF21845">
    <property type="entry name" value="DUF6904"/>
    <property type="match status" value="1"/>
</dbReference>
<accession>A0A9X7W145</accession>
<dbReference type="Proteomes" id="UP000663505">
    <property type="component" value="Chromosome"/>
</dbReference>
<protein>
    <submittedName>
        <fullName evidence="1">Uncharacterized protein</fullName>
    </submittedName>
</protein>